<organism evidence="1 2">
    <name type="scientific">Colletotrichum spaethianum</name>
    <dbReference type="NCBI Taxonomy" id="700344"/>
    <lineage>
        <taxon>Eukaryota</taxon>
        <taxon>Fungi</taxon>
        <taxon>Dikarya</taxon>
        <taxon>Ascomycota</taxon>
        <taxon>Pezizomycotina</taxon>
        <taxon>Sordariomycetes</taxon>
        <taxon>Hypocreomycetidae</taxon>
        <taxon>Glomerellales</taxon>
        <taxon>Glomerellaceae</taxon>
        <taxon>Colletotrichum</taxon>
        <taxon>Colletotrichum spaethianum species complex</taxon>
    </lineage>
</organism>
<evidence type="ECO:0000313" key="2">
    <source>
        <dbReference type="Proteomes" id="UP001055115"/>
    </source>
</evidence>
<dbReference type="GeneID" id="73321528"/>
<name>A0AA37L5H9_9PEZI</name>
<keyword evidence="2" id="KW-1185">Reference proteome</keyword>
<protein>
    <submittedName>
        <fullName evidence="1">Uncharacterized protein</fullName>
    </submittedName>
</protein>
<comment type="caution">
    <text evidence="1">The sequence shown here is derived from an EMBL/GenBank/DDBJ whole genome shotgun (WGS) entry which is preliminary data.</text>
</comment>
<accession>A0AA37L5H9</accession>
<dbReference type="RefSeq" id="XP_049122895.1">
    <property type="nucleotide sequence ID" value="XM_049266938.1"/>
</dbReference>
<dbReference type="AlphaFoldDB" id="A0AA37L5H9"/>
<sequence length="64" mass="6715">MSSTRRHLSGILIANPQADIAIAAAKGFAGTLDIQHGGGVSLARYVSEQANHLMGYMSRDGQMA</sequence>
<proteinExistence type="predicted"/>
<dbReference type="EMBL" id="BQXU01000001">
    <property type="protein sequence ID" value="GKT40545.1"/>
    <property type="molecule type" value="Genomic_DNA"/>
</dbReference>
<reference evidence="1 2" key="1">
    <citation type="submission" date="2022-03" db="EMBL/GenBank/DDBJ databases">
        <title>Genome data of Colletotrichum spp.</title>
        <authorList>
            <person name="Utami Y.D."/>
            <person name="Hiruma K."/>
        </authorList>
    </citation>
    <scope>NUCLEOTIDE SEQUENCE [LARGE SCALE GENOMIC DNA]</scope>
    <source>
        <strain evidence="1 2">MAFF 239500</strain>
    </source>
</reference>
<dbReference type="Proteomes" id="UP001055115">
    <property type="component" value="Unassembled WGS sequence"/>
</dbReference>
<gene>
    <name evidence="1" type="ORF">ColSpa_00726</name>
</gene>
<evidence type="ECO:0000313" key="1">
    <source>
        <dbReference type="EMBL" id="GKT40545.1"/>
    </source>
</evidence>